<keyword evidence="1 4" id="KW-1003">Cell membrane</keyword>
<comment type="subcellular location">
    <subcellularLocation>
        <location evidence="4">Cytoplasm</location>
    </subcellularLocation>
    <subcellularLocation>
        <location evidence="4">Cell membrane</location>
        <topology evidence="4">Peripheral membrane protein</topology>
        <orientation evidence="4">Cytoplasmic side</orientation>
    </subcellularLocation>
</comment>
<organism evidence="5 6">
    <name type="scientific">Candidatus Thiodictyon syntrophicum</name>
    <dbReference type="NCBI Taxonomy" id="1166950"/>
    <lineage>
        <taxon>Bacteria</taxon>
        <taxon>Pseudomonadati</taxon>
        <taxon>Pseudomonadota</taxon>
        <taxon>Gammaproteobacteria</taxon>
        <taxon>Chromatiales</taxon>
        <taxon>Chromatiaceae</taxon>
        <taxon>Thiodictyon</taxon>
    </lineage>
</organism>
<dbReference type="PANTHER" id="PTHR38100:SF1">
    <property type="entry name" value="HIGH FREQUENCY LYSOGENIZATION PROTEIN HFLD"/>
    <property type="match status" value="1"/>
</dbReference>
<dbReference type="RefSeq" id="WP_100918771.1">
    <property type="nucleotide sequence ID" value="NZ_CP020370.1"/>
</dbReference>
<evidence type="ECO:0000256" key="2">
    <source>
        <dbReference type="ARBA" id="ARBA00022490"/>
    </source>
</evidence>
<dbReference type="AlphaFoldDB" id="A0A2K8U5Y3"/>
<dbReference type="Gene3D" id="1.10.3890.10">
    <property type="entry name" value="HflD-like"/>
    <property type="match status" value="1"/>
</dbReference>
<dbReference type="InterPro" id="IPR035932">
    <property type="entry name" value="HflD-like_sf"/>
</dbReference>
<evidence type="ECO:0000256" key="4">
    <source>
        <dbReference type="HAMAP-Rule" id="MF_00695"/>
    </source>
</evidence>
<dbReference type="Pfam" id="PF04356">
    <property type="entry name" value="DUF489"/>
    <property type="match status" value="1"/>
</dbReference>
<dbReference type="KEGG" id="tsy:THSYN_08535"/>
<dbReference type="Proteomes" id="UP000232638">
    <property type="component" value="Chromosome"/>
</dbReference>
<dbReference type="InterPro" id="IPR007451">
    <property type="entry name" value="HflD"/>
</dbReference>
<sequence>MAHDDQDRVTALAGIYQAVACVMRIARTGSADTAAMEPCIYSLLQIDAVDTAAVYGPPGAMANGARQLVAQLTGRPERDLELTRYAASVIRLERKLSAQPELLERIGEGIAGAAVLHERCPLLHPDVLARFADLYSETLSHLKPRILVRGASNHLQNPDNQVRIRALLLAAIRSARLWRQLGGSRWQILLGHKHLLMQARRYLDQASNRQPADCGPPTDTD</sequence>
<reference evidence="5 6" key="1">
    <citation type="submission" date="2017-03" db="EMBL/GenBank/DDBJ databases">
        <title>Complete genome sequence of Candidatus 'Thiodictyon syntrophicum' sp. nov. strain Cad16T, a photolithoautotroph purple sulfur bacterium isolated from an alpine meromictic lake.</title>
        <authorList>
            <person name="Luedin S.M."/>
            <person name="Pothier J.F."/>
            <person name="Danza F."/>
            <person name="Storelli N."/>
            <person name="Wittwer M."/>
            <person name="Tonolla M."/>
        </authorList>
    </citation>
    <scope>NUCLEOTIDE SEQUENCE [LARGE SCALE GENOMIC DNA]</scope>
    <source>
        <strain evidence="5 6">Cad16T</strain>
    </source>
</reference>
<keyword evidence="3 4" id="KW-0472">Membrane</keyword>
<dbReference type="HAMAP" id="MF_00695">
    <property type="entry name" value="HflD_protein"/>
    <property type="match status" value="1"/>
</dbReference>
<keyword evidence="2 4" id="KW-0963">Cytoplasm</keyword>
<comment type="similarity">
    <text evidence="4">Belongs to the HflD family.</text>
</comment>
<proteinExistence type="inferred from homology"/>
<dbReference type="EMBL" id="CP020370">
    <property type="protein sequence ID" value="AUB80990.1"/>
    <property type="molecule type" value="Genomic_DNA"/>
</dbReference>
<evidence type="ECO:0000313" key="6">
    <source>
        <dbReference type="Proteomes" id="UP000232638"/>
    </source>
</evidence>
<protein>
    <recommendedName>
        <fullName evidence="4">High frequency lysogenization protein HflD homolog</fullName>
    </recommendedName>
</protein>
<evidence type="ECO:0000256" key="1">
    <source>
        <dbReference type="ARBA" id="ARBA00022475"/>
    </source>
</evidence>
<name>A0A2K8U5Y3_9GAMM</name>
<dbReference type="SUPFAM" id="SSF101322">
    <property type="entry name" value="YcfC-like"/>
    <property type="match status" value="1"/>
</dbReference>
<dbReference type="GO" id="GO:0005737">
    <property type="term" value="C:cytoplasm"/>
    <property type="evidence" value="ECO:0007669"/>
    <property type="project" value="UniProtKB-SubCell"/>
</dbReference>
<evidence type="ECO:0000313" key="5">
    <source>
        <dbReference type="EMBL" id="AUB80990.1"/>
    </source>
</evidence>
<gene>
    <name evidence="4" type="primary">hflD</name>
    <name evidence="5" type="ORF">THSYN_08535</name>
</gene>
<dbReference type="OrthoDB" id="9788031at2"/>
<dbReference type="PANTHER" id="PTHR38100">
    <property type="entry name" value="HIGH FREQUENCY LYSOGENIZATION PROTEIN HFLD"/>
    <property type="match status" value="1"/>
</dbReference>
<accession>A0A2K8U5Y3</accession>
<dbReference type="NCBIfam" id="NF001246">
    <property type="entry name" value="PRK00218.1-2"/>
    <property type="match status" value="1"/>
</dbReference>
<evidence type="ECO:0000256" key="3">
    <source>
        <dbReference type="ARBA" id="ARBA00023136"/>
    </source>
</evidence>
<dbReference type="GO" id="GO:0005886">
    <property type="term" value="C:plasma membrane"/>
    <property type="evidence" value="ECO:0007669"/>
    <property type="project" value="UniProtKB-SubCell"/>
</dbReference>
<keyword evidence="6" id="KW-1185">Reference proteome</keyword>